<evidence type="ECO:0000313" key="1">
    <source>
        <dbReference type="EMBL" id="NMD89381.1"/>
    </source>
</evidence>
<proteinExistence type="predicted"/>
<reference evidence="1 2" key="1">
    <citation type="submission" date="2020-04" db="EMBL/GenBank/DDBJ databases">
        <authorList>
            <person name="Hitch T.C.A."/>
            <person name="Wylensek D."/>
            <person name="Clavel T."/>
        </authorList>
    </citation>
    <scope>NUCLEOTIDE SEQUENCE [LARGE SCALE GENOMIC DNA]</scope>
    <source>
        <strain evidence="1 2">COR2-253-APC-1A</strain>
    </source>
</reference>
<dbReference type="RefSeq" id="WP_168964280.1">
    <property type="nucleotide sequence ID" value="NZ_JABAEW010000115.1"/>
</dbReference>
<accession>A0A848B2K6</accession>
<dbReference type="Proteomes" id="UP000576225">
    <property type="component" value="Unassembled WGS sequence"/>
</dbReference>
<dbReference type="AlphaFoldDB" id="A0A848B2K6"/>
<feature type="non-terminal residue" evidence="1">
    <location>
        <position position="1"/>
    </location>
</feature>
<gene>
    <name evidence="1" type="ORF">HF882_22610</name>
</gene>
<sequence>CTNIPDAVTELLQCDVQPGVILRLIGCTLEEFAALRDGRADAELAGKYLAVFKLKGEKEA</sequence>
<comment type="caution">
    <text evidence="1">The sequence shown here is derived from an EMBL/GenBank/DDBJ whole genome shotgun (WGS) entry which is preliminary data.</text>
</comment>
<organism evidence="1 2">
    <name type="scientific">Victivallis vadensis</name>
    <dbReference type="NCBI Taxonomy" id="172901"/>
    <lineage>
        <taxon>Bacteria</taxon>
        <taxon>Pseudomonadati</taxon>
        <taxon>Lentisphaerota</taxon>
        <taxon>Lentisphaeria</taxon>
        <taxon>Victivallales</taxon>
        <taxon>Victivallaceae</taxon>
        <taxon>Victivallis</taxon>
    </lineage>
</organism>
<dbReference type="EMBL" id="JABAEW010000115">
    <property type="protein sequence ID" value="NMD89381.1"/>
    <property type="molecule type" value="Genomic_DNA"/>
</dbReference>
<protein>
    <submittedName>
        <fullName evidence="1">Uncharacterized protein</fullName>
    </submittedName>
</protein>
<evidence type="ECO:0000313" key="2">
    <source>
        <dbReference type="Proteomes" id="UP000576225"/>
    </source>
</evidence>
<name>A0A848B2K6_9BACT</name>